<dbReference type="EMBL" id="CP016761">
    <property type="protein sequence ID" value="ANX14096.1"/>
    <property type="molecule type" value="Genomic_DNA"/>
</dbReference>
<evidence type="ECO:0000313" key="4">
    <source>
        <dbReference type="Proteomes" id="UP000077412"/>
    </source>
</evidence>
<evidence type="ECO:0000256" key="1">
    <source>
        <dbReference type="SAM" id="MobiDB-lite"/>
    </source>
</evidence>
<reference evidence="3 4" key="1">
    <citation type="submission" date="2016-08" db="EMBL/GenBank/DDBJ databases">
        <title>Complete genome sequence of Fictibacillus arsenicus G25-54, a strain with toxicity to nematodes and a potential arsenic-resistance activity.</title>
        <authorList>
            <person name="Zheng Z."/>
        </authorList>
    </citation>
    <scope>NUCLEOTIDE SEQUENCE [LARGE SCALE GENOMIC DNA]</scope>
    <source>
        <strain evidence="3 4">G25-54</strain>
    </source>
</reference>
<evidence type="ECO:0000313" key="3">
    <source>
        <dbReference type="EMBL" id="ANX14096.1"/>
    </source>
</evidence>
<proteinExistence type="predicted"/>
<protein>
    <submittedName>
        <fullName evidence="3">Uncharacterized protein</fullName>
    </submittedName>
</protein>
<dbReference type="Proteomes" id="UP000077412">
    <property type="component" value="Chromosome"/>
</dbReference>
<gene>
    <name evidence="3" type="ORF">ABE41_018955</name>
</gene>
<accession>A0A1B1Z9I4</accession>
<sequence length="162" mass="19510">MQIVVNRTKNRLNRTKKQGHRTKNNFRSYYCIDIKKKPAIMAGFFFSYFIFLPLKKFNRKTITAMTRRIWMIPPATSKRKPSSHNTNKIAAIVQSMSSTSFQIVFLQLVIDFPNHRCYKRFYNKNERLFSKKECCYRVILRNASLKVNWSERARLLQDEWDR</sequence>
<keyword evidence="2" id="KW-0812">Transmembrane</keyword>
<keyword evidence="4" id="KW-1185">Reference proteome</keyword>
<keyword evidence="2" id="KW-1133">Transmembrane helix</keyword>
<dbReference type="AlphaFoldDB" id="A0A1B1Z9I4"/>
<feature type="compositionally biased region" description="Basic residues" evidence="1">
    <location>
        <begin position="8"/>
        <end position="20"/>
    </location>
</feature>
<feature type="region of interest" description="Disordered" evidence="1">
    <location>
        <begin position="1"/>
        <end position="20"/>
    </location>
</feature>
<name>A0A1B1Z9I4_9BACL</name>
<organism evidence="3 4">
    <name type="scientific">Fictibacillus arsenicus</name>
    <dbReference type="NCBI Taxonomy" id="255247"/>
    <lineage>
        <taxon>Bacteria</taxon>
        <taxon>Bacillati</taxon>
        <taxon>Bacillota</taxon>
        <taxon>Bacilli</taxon>
        <taxon>Bacillales</taxon>
        <taxon>Fictibacillaceae</taxon>
        <taxon>Fictibacillus</taxon>
    </lineage>
</organism>
<feature type="transmembrane region" description="Helical" evidence="2">
    <location>
        <begin position="39"/>
        <end position="58"/>
    </location>
</feature>
<dbReference type="KEGG" id="far:ABE41_018955"/>
<evidence type="ECO:0000256" key="2">
    <source>
        <dbReference type="SAM" id="Phobius"/>
    </source>
</evidence>
<keyword evidence="2" id="KW-0472">Membrane</keyword>